<gene>
    <name evidence="1" type="ORF">BDW02DRAFT_565317</name>
</gene>
<name>A0A6A5KWN8_9PLEO</name>
<reference evidence="1" key="1">
    <citation type="submission" date="2020-01" db="EMBL/GenBank/DDBJ databases">
        <authorList>
            <consortium name="DOE Joint Genome Institute"/>
            <person name="Haridas S."/>
            <person name="Albert R."/>
            <person name="Binder M."/>
            <person name="Bloem J."/>
            <person name="Labutti K."/>
            <person name="Salamov A."/>
            <person name="Andreopoulos B."/>
            <person name="Baker S.E."/>
            <person name="Barry K."/>
            <person name="Bills G."/>
            <person name="Bluhm B.H."/>
            <person name="Cannon C."/>
            <person name="Castanera R."/>
            <person name="Culley D.E."/>
            <person name="Daum C."/>
            <person name="Ezra D."/>
            <person name="Gonzalez J.B."/>
            <person name="Henrissat B."/>
            <person name="Kuo A."/>
            <person name="Liang C."/>
            <person name="Lipzen A."/>
            <person name="Lutzoni F."/>
            <person name="Magnuson J."/>
            <person name="Mondo S."/>
            <person name="Nolan M."/>
            <person name="Ohm R."/>
            <person name="Pangilinan J."/>
            <person name="Park H.-J."/>
            <person name="Ramirez L."/>
            <person name="Alfaro M."/>
            <person name="Sun H."/>
            <person name="Tritt A."/>
            <person name="Yoshinaga Y."/>
            <person name="Zwiers L.-H."/>
            <person name="Turgeon B.G."/>
            <person name="Goodwin S.B."/>
            <person name="Spatafora J.W."/>
            <person name="Crous P.W."/>
            <person name="Grigoriev I.V."/>
        </authorList>
    </citation>
    <scope>NUCLEOTIDE SEQUENCE</scope>
    <source>
        <strain evidence="1">P77</strain>
    </source>
</reference>
<accession>A0A6A5KWN8</accession>
<proteinExistence type="predicted"/>
<keyword evidence="2" id="KW-1185">Reference proteome</keyword>
<dbReference type="OrthoDB" id="5422579at2759"/>
<sequence>MFHNLQLRPARPHRRKPSLTIRAGVTKRRVSTVSAASASNVPSMSFMESLFGEEFPEAFRSADGRPIKSRTSILVLPAELLSIICDDISKLDIKRLRLASKHLANKVDLRINRVYISPNRANLHCLQKLLDHPRYKDRVREIVWDDAQLDEFPTLDKFRDAILLDERDTTRAIENRLDQAIWEYRDNIPEYLSLEHKNLIHDGRLTDAAKDILLRYGGRFSRDVLARNATMMSIEDSYALYQSLYQQEQDIMKQQLDVAAVHQALAGFPNIRRVTLTSEVWRSWDIHPRYNTPFYRSLPPGFRKPIVWPWLGPRLLDNFYRSHLDIHKLSEHEDRLPVEFRGYDIVVSAILQTPNSNLKEFIIDSENGHTGISHYLFLDSTVEYQHTIRMFQRTPLRHLQLTINPYWESESHPMYKHIPRQLTYALAQMQHLEHLDVDLNWGKAKMWPNFDQPNFCLSSDFLPDNIKKQLKIFALRGAVMSQSSVYDLLTTLPNVQQVTLSHIHSKDPLIWWDSVFYQLKSYYATVNTSKPRYTVIGPLNDHSPNRSQLVDEEVDAFLYGDGECPLIDTMQVFPDLYPQLLRIKEHVGWLINGRDQSVRKRIYEVDELSKVDEWME</sequence>
<evidence type="ECO:0000313" key="1">
    <source>
        <dbReference type="EMBL" id="KAF1838053.1"/>
    </source>
</evidence>
<protein>
    <recommendedName>
        <fullName evidence="3">F-box domain-containing protein</fullName>
    </recommendedName>
</protein>
<evidence type="ECO:0000313" key="2">
    <source>
        <dbReference type="Proteomes" id="UP000800040"/>
    </source>
</evidence>
<dbReference type="Proteomes" id="UP000800040">
    <property type="component" value="Unassembled WGS sequence"/>
</dbReference>
<organism evidence="1 2">
    <name type="scientific">Decorospora gaudefroyi</name>
    <dbReference type="NCBI Taxonomy" id="184978"/>
    <lineage>
        <taxon>Eukaryota</taxon>
        <taxon>Fungi</taxon>
        <taxon>Dikarya</taxon>
        <taxon>Ascomycota</taxon>
        <taxon>Pezizomycotina</taxon>
        <taxon>Dothideomycetes</taxon>
        <taxon>Pleosporomycetidae</taxon>
        <taxon>Pleosporales</taxon>
        <taxon>Pleosporineae</taxon>
        <taxon>Pleosporaceae</taxon>
        <taxon>Decorospora</taxon>
    </lineage>
</organism>
<evidence type="ECO:0008006" key="3">
    <source>
        <dbReference type="Google" id="ProtNLM"/>
    </source>
</evidence>
<dbReference type="AlphaFoldDB" id="A0A6A5KWN8"/>
<dbReference type="EMBL" id="ML975255">
    <property type="protein sequence ID" value="KAF1838053.1"/>
    <property type="molecule type" value="Genomic_DNA"/>
</dbReference>